<reference evidence="2" key="2">
    <citation type="submission" date="2020-09" db="EMBL/GenBank/DDBJ databases">
        <authorList>
            <person name="Sun Q."/>
            <person name="Zhou Y."/>
        </authorList>
    </citation>
    <scope>NUCLEOTIDE SEQUENCE</scope>
    <source>
        <strain evidence="2">CGMCC 4.7299</strain>
    </source>
</reference>
<dbReference type="RefSeq" id="WP_189079131.1">
    <property type="nucleotide sequence ID" value="NZ_BMMX01000007.1"/>
</dbReference>
<dbReference type="AlphaFoldDB" id="A0A8J3FNZ8"/>
<evidence type="ECO:0000256" key="1">
    <source>
        <dbReference type="SAM" id="MobiDB-lite"/>
    </source>
</evidence>
<keyword evidence="3" id="KW-1185">Reference proteome</keyword>
<dbReference type="Proteomes" id="UP000656042">
    <property type="component" value="Unassembled WGS sequence"/>
</dbReference>
<evidence type="ECO:0000313" key="3">
    <source>
        <dbReference type="Proteomes" id="UP000656042"/>
    </source>
</evidence>
<sequence length="146" mass="15818">MNDIEHLPAHVILDRSVVVGDSTYRVAATDAGDRCVDVTVIGVDRDGRIVSEIGGGISHDDLPIVAELLMSTLTALTVLGQPPEQGRPQRAHPNQGGRWTREDDQRLLARHREGASDRELMAEFGRSRGGIRLRLERLGAIPAAVG</sequence>
<protein>
    <recommendedName>
        <fullName evidence="4">Homeodomain-like domain-containing protein</fullName>
    </recommendedName>
</protein>
<proteinExistence type="predicted"/>
<reference evidence="2" key="1">
    <citation type="journal article" date="2014" name="Int. J. Syst. Evol. Microbiol.">
        <title>Complete genome sequence of Corynebacterium casei LMG S-19264T (=DSM 44701T), isolated from a smear-ripened cheese.</title>
        <authorList>
            <consortium name="US DOE Joint Genome Institute (JGI-PGF)"/>
            <person name="Walter F."/>
            <person name="Albersmeier A."/>
            <person name="Kalinowski J."/>
            <person name="Ruckert C."/>
        </authorList>
    </citation>
    <scope>NUCLEOTIDE SEQUENCE</scope>
    <source>
        <strain evidence="2">CGMCC 4.7299</strain>
    </source>
</reference>
<evidence type="ECO:0000313" key="2">
    <source>
        <dbReference type="EMBL" id="GGK88221.1"/>
    </source>
</evidence>
<gene>
    <name evidence="2" type="ORF">GCM10012284_22880</name>
</gene>
<evidence type="ECO:0008006" key="4">
    <source>
        <dbReference type="Google" id="ProtNLM"/>
    </source>
</evidence>
<feature type="region of interest" description="Disordered" evidence="1">
    <location>
        <begin position="80"/>
        <end position="105"/>
    </location>
</feature>
<accession>A0A8J3FNZ8</accession>
<dbReference type="EMBL" id="BMMX01000007">
    <property type="protein sequence ID" value="GGK88221.1"/>
    <property type="molecule type" value="Genomic_DNA"/>
</dbReference>
<comment type="caution">
    <text evidence="2">The sequence shown here is derived from an EMBL/GenBank/DDBJ whole genome shotgun (WGS) entry which is preliminary data.</text>
</comment>
<organism evidence="2 3">
    <name type="scientific">Mangrovihabitans endophyticus</name>
    <dbReference type="NCBI Taxonomy" id="1751298"/>
    <lineage>
        <taxon>Bacteria</taxon>
        <taxon>Bacillati</taxon>
        <taxon>Actinomycetota</taxon>
        <taxon>Actinomycetes</taxon>
        <taxon>Micromonosporales</taxon>
        <taxon>Micromonosporaceae</taxon>
        <taxon>Mangrovihabitans</taxon>
    </lineage>
</organism>
<name>A0A8J3FNZ8_9ACTN</name>